<protein>
    <recommendedName>
        <fullName evidence="10">Zinc/iron permease</fullName>
    </recommendedName>
</protein>
<sequence length="376" mass="39736">MAPTQRQSNSSANAFATTAFKFLLFASIAAQAVSAHGSHGDVVHDAEPALSANETLDACALSVSDSAYSQSFHIAGIFIALAVSSVGILLTMVLANSKSKRFTQLLQILKMFGIGVLAGTAWIHLLPHAFEEFQSPCLDAGWAKYGTGYVGLFGLIAAFIVQLIEMSAGGGHGSRSLHAKSAGVKSGTASNDHDHDHTGGMDVEEGSMDGMPHPHSHSTETSVILLEAGIMFHSIIIGVTLGVTPDDAFGTLLAAICFHQMFEGMALGVLIGNLRFSNLTKTLLCIMYPLITPIGIAIGIAVRSTYNENSPGLILTHGILNSLSAGILFYNTYAELMSEEISHNNTFRSYTLTFKAACFMAMYLGAAAMAIIALWA</sequence>
<dbReference type="EMBL" id="QEAP01000004">
    <property type="protein sequence ID" value="TPX78405.1"/>
    <property type="molecule type" value="Genomic_DNA"/>
</dbReference>
<feature type="transmembrane region" description="Helical" evidence="6">
    <location>
        <begin position="223"/>
        <end position="243"/>
    </location>
</feature>
<organism evidence="8 9">
    <name type="scientific">Chytriomyces confervae</name>
    <dbReference type="NCBI Taxonomy" id="246404"/>
    <lineage>
        <taxon>Eukaryota</taxon>
        <taxon>Fungi</taxon>
        <taxon>Fungi incertae sedis</taxon>
        <taxon>Chytridiomycota</taxon>
        <taxon>Chytridiomycota incertae sedis</taxon>
        <taxon>Chytridiomycetes</taxon>
        <taxon>Chytridiales</taxon>
        <taxon>Chytriomycetaceae</taxon>
        <taxon>Chytriomyces</taxon>
    </lineage>
</organism>
<keyword evidence="9" id="KW-1185">Reference proteome</keyword>
<gene>
    <name evidence="8" type="ORF">CcCBS67573_g00282</name>
</gene>
<feature type="signal peptide" evidence="7">
    <location>
        <begin position="1"/>
        <end position="35"/>
    </location>
</feature>
<feature type="region of interest" description="Disordered" evidence="5">
    <location>
        <begin position="184"/>
        <end position="217"/>
    </location>
</feature>
<evidence type="ECO:0000313" key="9">
    <source>
        <dbReference type="Proteomes" id="UP000320333"/>
    </source>
</evidence>
<dbReference type="GO" id="GO:0005886">
    <property type="term" value="C:plasma membrane"/>
    <property type="evidence" value="ECO:0007669"/>
    <property type="project" value="TreeGrafter"/>
</dbReference>
<dbReference type="OrthoDB" id="448280at2759"/>
<feature type="transmembrane region" description="Helical" evidence="6">
    <location>
        <begin position="72"/>
        <end position="96"/>
    </location>
</feature>
<feature type="transmembrane region" description="Helical" evidence="6">
    <location>
        <begin position="108"/>
        <end position="126"/>
    </location>
</feature>
<evidence type="ECO:0008006" key="10">
    <source>
        <dbReference type="Google" id="ProtNLM"/>
    </source>
</evidence>
<feature type="transmembrane region" description="Helical" evidence="6">
    <location>
        <begin position="354"/>
        <end position="375"/>
    </location>
</feature>
<dbReference type="Pfam" id="PF02535">
    <property type="entry name" value="Zip"/>
    <property type="match status" value="1"/>
</dbReference>
<evidence type="ECO:0000313" key="8">
    <source>
        <dbReference type="EMBL" id="TPX78405.1"/>
    </source>
</evidence>
<accession>A0A507FSI0</accession>
<keyword evidence="3 6" id="KW-1133">Transmembrane helix</keyword>
<dbReference type="Proteomes" id="UP000320333">
    <property type="component" value="Unassembled WGS sequence"/>
</dbReference>
<feature type="transmembrane region" description="Helical" evidence="6">
    <location>
        <begin position="249"/>
        <end position="271"/>
    </location>
</feature>
<feature type="transmembrane region" description="Helical" evidence="6">
    <location>
        <begin position="314"/>
        <end position="333"/>
    </location>
</feature>
<keyword evidence="7" id="KW-0732">Signal</keyword>
<dbReference type="InterPro" id="IPR003689">
    <property type="entry name" value="ZIP"/>
</dbReference>
<evidence type="ECO:0000256" key="5">
    <source>
        <dbReference type="SAM" id="MobiDB-lite"/>
    </source>
</evidence>
<name>A0A507FSI0_9FUNG</name>
<dbReference type="STRING" id="246404.A0A507FSI0"/>
<evidence type="ECO:0000256" key="2">
    <source>
        <dbReference type="ARBA" id="ARBA00022692"/>
    </source>
</evidence>
<dbReference type="PANTHER" id="PTHR11040">
    <property type="entry name" value="ZINC/IRON TRANSPORTER"/>
    <property type="match status" value="1"/>
</dbReference>
<keyword evidence="2 6" id="KW-0812">Transmembrane</keyword>
<comment type="caution">
    <text evidence="8">The sequence shown here is derived from an EMBL/GenBank/DDBJ whole genome shotgun (WGS) entry which is preliminary data.</text>
</comment>
<evidence type="ECO:0000256" key="3">
    <source>
        <dbReference type="ARBA" id="ARBA00022989"/>
    </source>
</evidence>
<feature type="chain" id="PRO_5021406256" description="Zinc/iron permease" evidence="7">
    <location>
        <begin position="36"/>
        <end position="376"/>
    </location>
</feature>
<keyword evidence="4 6" id="KW-0472">Membrane</keyword>
<evidence type="ECO:0000256" key="4">
    <source>
        <dbReference type="ARBA" id="ARBA00023136"/>
    </source>
</evidence>
<comment type="subcellular location">
    <subcellularLocation>
        <location evidence="1">Membrane</location>
        <topology evidence="1">Multi-pass membrane protein</topology>
    </subcellularLocation>
</comment>
<dbReference type="GO" id="GO:0005385">
    <property type="term" value="F:zinc ion transmembrane transporter activity"/>
    <property type="evidence" value="ECO:0007669"/>
    <property type="project" value="TreeGrafter"/>
</dbReference>
<reference evidence="8 9" key="1">
    <citation type="journal article" date="2019" name="Sci. Rep.">
        <title>Comparative genomics of chytrid fungi reveal insights into the obligate biotrophic and pathogenic lifestyle of Synchytrium endobioticum.</title>
        <authorList>
            <person name="van de Vossenberg B.T.L.H."/>
            <person name="Warris S."/>
            <person name="Nguyen H.D.T."/>
            <person name="van Gent-Pelzer M.P.E."/>
            <person name="Joly D.L."/>
            <person name="van de Geest H.C."/>
            <person name="Bonants P.J.M."/>
            <person name="Smith D.S."/>
            <person name="Levesque C.A."/>
            <person name="van der Lee T.A.J."/>
        </authorList>
    </citation>
    <scope>NUCLEOTIDE SEQUENCE [LARGE SCALE GENOMIC DNA]</scope>
    <source>
        <strain evidence="8 9">CBS 675.73</strain>
    </source>
</reference>
<feature type="transmembrane region" description="Helical" evidence="6">
    <location>
        <begin position="146"/>
        <end position="164"/>
    </location>
</feature>
<proteinExistence type="predicted"/>
<evidence type="ECO:0000256" key="1">
    <source>
        <dbReference type="ARBA" id="ARBA00004141"/>
    </source>
</evidence>
<evidence type="ECO:0000256" key="6">
    <source>
        <dbReference type="SAM" id="Phobius"/>
    </source>
</evidence>
<dbReference type="AlphaFoldDB" id="A0A507FSI0"/>
<feature type="transmembrane region" description="Helical" evidence="6">
    <location>
        <begin position="283"/>
        <end position="302"/>
    </location>
</feature>
<evidence type="ECO:0000256" key="7">
    <source>
        <dbReference type="SAM" id="SignalP"/>
    </source>
</evidence>
<dbReference type="PANTHER" id="PTHR11040:SF44">
    <property type="entry name" value="PROTEIN ZNTC-RELATED"/>
    <property type="match status" value="1"/>
</dbReference>